<protein>
    <recommendedName>
        <fullName evidence="2">EF-hand domain-containing protein</fullName>
    </recommendedName>
</protein>
<dbReference type="PROSITE" id="PS50222">
    <property type="entry name" value="EF_HAND_2"/>
    <property type="match status" value="1"/>
</dbReference>
<accession>A0AAE0BJQ3</accession>
<reference evidence="3 4" key="1">
    <citation type="journal article" date="2015" name="Genome Biol. Evol.">
        <title>Comparative Genomics of a Bacterivorous Green Alga Reveals Evolutionary Causalities and Consequences of Phago-Mixotrophic Mode of Nutrition.</title>
        <authorList>
            <person name="Burns J.A."/>
            <person name="Paasch A."/>
            <person name="Narechania A."/>
            <person name="Kim E."/>
        </authorList>
    </citation>
    <scope>NUCLEOTIDE SEQUENCE [LARGE SCALE GENOMIC DNA]</scope>
    <source>
        <strain evidence="3 4">PLY_AMNH</strain>
    </source>
</reference>
<name>A0AAE0BJQ3_9CHLO</name>
<dbReference type="InterPro" id="IPR002048">
    <property type="entry name" value="EF_hand_dom"/>
</dbReference>
<organism evidence="3 4">
    <name type="scientific">Cymbomonas tetramitiformis</name>
    <dbReference type="NCBI Taxonomy" id="36881"/>
    <lineage>
        <taxon>Eukaryota</taxon>
        <taxon>Viridiplantae</taxon>
        <taxon>Chlorophyta</taxon>
        <taxon>Pyramimonadophyceae</taxon>
        <taxon>Pyramimonadales</taxon>
        <taxon>Pyramimonadaceae</taxon>
        <taxon>Cymbomonas</taxon>
    </lineage>
</organism>
<feature type="domain" description="EF-hand" evidence="2">
    <location>
        <begin position="66"/>
        <end position="101"/>
    </location>
</feature>
<sequence>MVFQQLQAKKIESLQSIPEANFREAFAKFSLASAPLNAEGPAVDPSTVMRRIDLAQVLCEVVGRQPEPEEIDAFLTFFDTETSGLIDIDEYCKSIEALKKRSAAPSSAAAYISKKSMQEDRTKHRRLENNPQNVLNKPATTAQEVGWEAQKPISQSTTGFITLHPDMGNAFHGKKSSDVTGGEGRSITDWYL</sequence>
<keyword evidence="4" id="KW-1185">Reference proteome</keyword>
<evidence type="ECO:0000313" key="3">
    <source>
        <dbReference type="EMBL" id="KAK3237254.1"/>
    </source>
</evidence>
<dbReference type="GO" id="GO:0005509">
    <property type="term" value="F:calcium ion binding"/>
    <property type="evidence" value="ECO:0007669"/>
    <property type="project" value="InterPro"/>
</dbReference>
<feature type="region of interest" description="Disordered" evidence="1">
    <location>
        <begin position="172"/>
        <end position="192"/>
    </location>
</feature>
<dbReference type="EMBL" id="LGRX02034663">
    <property type="protein sequence ID" value="KAK3237254.1"/>
    <property type="molecule type" value="Genomic_DNA"/>
</dbReference>
<dbReference type="AlphaFoldDB" id="A0AAE0BJQ3"/>
<dbReference type="InterPro" id="IPR011992">
    <property type="entry name" value="EF-hand-dom_pair"/>
</dbReference>
<dbReference type="Gene3D" id="1.10.238.10">
    <property type="entry name" value="EF-hand"/>
    <property type="match status" value="1"/>
</dbReference>
<gene>
    <name evidence="3" type="ORF">CYMTET_52654</name>
</gene>
<evidence type="ECO:0000256" key="1">
    <source>
        <dbReference type="SAM" id="MobiDB-lite"/>
    </source>
</evidence>
<dbReference type="Proteomes" id="UP001190700">
    <property type="component" value="Unassembled WGS sequence"/>
</dbReference>
<comment type="caution">
    <text evidence="3">The sequence shown here is derived from an EMBL/GenBank/DDBJ whole genome shotgun (WGS) entry which is preliminary data.</text>
</comment>
<feature type="region of interest" description="Disordered" evidence="1">
    <location>
        <begin position="109"/>
        <end position="133"/>
    </location>
</feature>
<dbReference type="SUPFAM" id="SSF47473">
    <property type="entry name" value="EF-hand"/>
    <property type="match status" value="1"/>
</dbReference>
<evidence type="ECO:0000313" key="4">
    <source>
        <dbReference type="Proteomes" id="UP001190700"/>
    </source>
</evidence>
<proteinExistence type="predicted"/>
<evidence type="ECO:0000259" key="2">
    <source>
        <dbReference type="PROSITE" id="PS50222"/>
    </source>
</evidence>